<gene>
    <name evidence="2" type="ORF">MINT15_27950</name>
</gene>
<proteinExistence type="predicted"/>
<evidence type="ECO:0000313" key="2">
    <source>
        <dbReference type="EMBL" id="KHF42593.1"/>
    </source>
</evidence>
<dbReference type="PANTHER" id="PTHR33824">
    <property type="entry name" value="POLYKETIDE CYCLASE/DEHYDRASE AND LIPID TRANSPORT SUPERFAMILY PROTEIN"/>
    <property type="match status" value="1"/>
</dbReference>
<organism evidence="2 3">
    <name type="scientific">Saccharomonospora viridis</name>
    <dbReference type="NCBI Taxonomy" id="1852"/>
    <lineage>
        <taxon>Bacteria</taxon>
        <taxon>Bacillati</taxon>
        <taxon>Actinomycetota</taxon>
        <taxon>Actinomycetes</taxon>
        <taxon>Pseudonocardiales</taxon>
        <taxon>Pseudonocardiaceae</taxon>
        <taxon>Saccharomonospora</taxon>
    </lineage>
</organism>
<dbReference type="Pfam" id="PF03364">
    <property type="entry name" value="Polyketide_cyc"/>
    <property type="match status" value="1"/>
</dbReference>
<dbReference type="SUPFAM" id="SSF55961">
    <property type="entry name" value="Bet v1-like"/>
    <property type="match status" value="1"/>
</dbReference>
<dbReference type="InterPro" id="IPR005031">
    <property type="entry name" value="COQ10_START"/>
</dbReference>
<dbReference type="RefSeq" id="WP_052136364.1">
    <property type="nucleotide sequence ID" value="NZ_FOWS01000001.1"/>
</dbReference>
<dbReference type="Proteomes" id="UP000030848">
    <property type="component" value="Unassembled WGS sequence"/>
</dbReference>
<evidence type="ECO:0000259" key="1">
    <source>
        <dbReference type="Pfam" id="PF03364"/>
    </source>
</evidence>
<accession>A0A837D4C7</accession>
<dbReference type="InterPro" id="IPR023393">
    <property type="entry name" value="START-like_dom_sf"/>
</dbReference>
<protein>
    <submittedName>
        <fullName evidence="2">Polyketide cyclase / dehydrase family protein</fullName>
    </submittedName>
</protein>
<sequence>MSTIQRSIDVDVPVRTAYNQWTQLETFPHFVDYLHRLIQRTDTLLHGDIEFAGRHHMFEVDLVDQQPDKWIAWQAAQGTPHSGRATFQPLDEDHSRVVVELTVPDTVADMAAQLTEQGLAGFKRYIEDRGRESGAWRGYIASTSTDSGTVLPHVSHGRRPVTGP</sequence>
<feature type="domain" description="Coenzyme Q-binding protein COQ10 START" evidence="1">
    <location>
        <begin position="10"/>
        <end position="103"/>
    </location>
</feature>
<name>A0A837D4C7_9PSEU</name>
<dbReference type="EMBL" id="JRZE01000006">
    <property type="protein sequence ID" value="KHF42593.1"/>
    <property type="molecule type" value="Genomic_DNA"/>
</dbReference>
<dbReference type="InterPro" id="IPR047137">
    <property type="entry name" value="ORF3"/>
</dbReference>
<reference evidence="2 3" key="1">
    <citation type="submission" date="2014-10" db="EMBL/GenBank/DDBJ databases">
        <title>Genome sequence of Micropolyspora internatus JCM3315.</title>
        <authorList>
            <person name="Shin S.-K."/>
            <person name="Yi H."/>
        </authorList>
    </citation>
    <scope>NUCLEOTIDE SEQUENCE [LARGE SCALE GENOMIC DNA]</scope>
    <source>
        <strain evidence="2 3">JCM 3315</strain>
    </source>
</reference>
<comment type="caution">
    <text evidence="2">The sequence shown here is derived from an EMBL/GenBank/DDBJ whole genome shotgun (WGS) entry which is preliminary data.</text>
</comment>
<dbReference type="Gene3D" id="3.30.530.20">
    <property type="match status" value="1"/>
</dbReference>
<dbReference type="OrthoDB" id="3695445at2"/>
<dbReference type="PANTHER" id="PTHR33824:SF7">
    <property type="entry name" value="POLYKETIDE CYCLASE_DEHYDRASE AND LIPID TRANSPORT SUPERFAMILY PROTEIN"/>
    <property type="match status" value="1"/>
</dbReference>
<evidence type="ECO:0000313" key="3">
    <source>
        <dbReference type="Proteomes" id="UP000030848"/>
    </source>
</evidence>
<dbReference type="AlphaFoldDB" id="A0A837D4C7"/>